<protein>
    <submittedName>
        <fullName evidence="5">Haloacid dehalogenase superfamily, subfamily IA, variant 3 with third motif having DD or ED</fullName>
    </submittedName>
</protein>
<evidence type="ECO:0000313" key="5">
    <source>
        <dbReference type="EMBL" id="SDI86690.1"/>
    </source>
</evidence>
<comment type="similarity">
    <text evidence="2">Belongs to the HAD-like hydrolase superfamily. CbbY/CbbZ/Gph/YieH family.</text>
</comment>
<dbReference type="OrthoDB" id="9797743at2"/>
<keyword evidence="3" id="KW-0479">Metal-binding</keyword>
<evidence type="ECO:0000313" key="6">
    <source>
        <dbReference type="Proteomes" id="UP000199093"/>
    </source>
</evidence>
<organism evidence="5 6">
    <name type="scientific">Salipiger marinus</name>
    <dbReference type="NCBI Taxonomy" id="555512"/>
    <lineage>
        <taxon>Bacteria</taxon>
        <taxon>Pseudomonadati</taxon>
        <taxon>Pseudomonadota</taxon>
        <taxon>Alphaproteobacteria</taxon>
        <taxon>Rhodobacterales</taxon>
        <taxon>Roseobacteraceae</taxon>
        <taxon>Salipiger</taxon>
    </lineage>
</organism>
<dbReference type="SFLD" id="SFLDG01129">
    <property type="entry name" value="C1.5:_HAD__Beta-PGM__Phosphata"/>
    <property type="match status" value="1"/>
</dbReference>
<dbReference type="Proteomes" id="UP000199093">
    <property type="component" value="Unassembled WGS sequence"/>
</dbReference>
<name>A0A1G8P4D5_9RHOB</name>
<dbReference type="AlphaFoldDB" id="A0A1G8P4D5"/>
<dbReference type="STRING" id="555512.SAMN04487993_1011136"/>
<evidence type="ECO:0000256" key="1">
    <source>
        <dbReference type="ARBA" id="ARBA00001946"/>
    </source>
</evidence>
<reference evidence="6" key="1">
    <citation type="submission" date="2016-10" db="EMBL/GenBank/DDBJ databases">
        <authorList>
            <person name="Varghese N."/>
            <person name="Submissions S."/>
        </authorList>
    </citation>
    <scope>NUCLEOTIDE SEQUENCE [LARGE SCALE GENOMIC DNA]</scope>
    <source>
        <strain evidence="6">DSM 26424</strain>
    </source>
</reference>
<dbReference type="InterPro" id="IPR036412">
    <property type="entry name" value="HAD-like_sf"/>
</dbReference>
<dbReference type="Gene3D" id="3.40.50.1000">
    <property type="entry name" value="HAD superfamily/HAD-like"/>
    <property type="match status" value="1"/>
</dbReference>
<keyword evidence="6" id="KW-1185">Reference proteome</keyword>
<evidence type="ECO:0000256" key="4">
    <source>
        <dbReference type="ARBA" id="ARBA00022842"/>
    </source>
</evidence>
<gene>
    <name evidence="5" type="ORF">SAMN04487993_1011136</name>
</gene>
<dbReference type="GO" id="GO:0003824">
    <property type="term" value="F:catalytic activity"/>
    <property type="evidence" value="ECO:0007669"/>
    <property type="project" value="UniProtKB-ARBA"/>
</dbReference>
<evidence type="ECO:0000256" key="3">
    <source>
        <dbReference type="ARBA" id="ARBA00022723"/>
    </source>
</evidence>
<dbReference type="EMBL" id="FNEJ01000011">
    <property type="protein sequence ID" value="SDI86690.1"/>
    <property type="molecule type" value="Genomic_DNA"/>
</dbReference>
<dbReference type="InterPro" id="IPR023214">
    <property type="entry name" value="HAD_sf"/>
</dbReference>
<proteinExistence type="inferred from homology"/>
<comment type="cofactor">
    <cofactor evidence="1">
        <name>Mg(2+)</name>
        <dbReference type="ChEBI" id="CHEBI:18420"/>
    </cofactor>
</comment>
<dbReference type="InterPro" id="IPR051600">
    <property type="entry name" value="Beta-PGM-like"/>
</dbReference>
<keyword evidence="4" id="KW-0460">Magnesium</keyword>
<dbReference type="SFLD" id="SFLDS00003">
    <property type="entry name" value="Haloacid_Dehalogenase"/>
    <property type="match status" value="1"/>
</dbReference>
<dbReference type="Gene3D" id="1.10.150.240">
    <property type="entry name" value="Putative phosphatase, domain 2"/>
    <property type="match status" value="1"/>
</dbReference>
<dbReference type="InterPro" id="IPR023198">
    <property type="entry name" value="PGP-like_dom2"/>
</dbReference>
<accession>A0A1G8P4D5</accession>
<sequence length="232" mass="24569">MTAPIRLVLFDMDGVVVDSEIISLRMLMAELAQHGITVDLPYVARHFLGRSYPVVLAQIRRDFGIALPIGFEADYRARLFAAFAAEGLRAMPHLAALLPRLAVPYALATSSSPARVAESLRLTGLAAAFAGRISTASEVARGKPAPDLPLLAAARAGVAPRHCLLIEDSLAGIAAGLAAGMQVWQFTGGSHLQGMDLPEDPEIVPHRRFASFADLPALCPQILSPEPAHGPA</sequence>
<dbReference type="InterPro" id="IPR006439">
    <property type="entry name" value="HAD-SF_hydro_IA"/>
</dbReference>
<dbReference type="SUPFAM" id="SSF56784">
    <property type="entry name" value="HAD-like"/>
    <property type="match status" value="1"/>
</dbReference>
<dbReference type="NCBIfam" id="TIGR01509">
    <property type="entry name" value="HAD-SF-IA-v3"/>
    <property type="match status" value="1"/>
</dbReference>
<dbReference type="PANTHER" id="PTHR46193">
    <property type="entry name" value="6-PHOSPHOGLUCONATE PHOSPHATASE"/>
    <property type="match status" value="1"/>
</dbReference>
<evidence type="ECO:0000256" key="2">
    <source>
        <dbReference type="ARBA" id="ARBA00006171"/>
    </source>
</evidence>
<dbReference type="RefSeq" id="WP_089848077.1">
    <property type="nucleotide sequence ID" value="NZ_FNEJ01000011.1"/>
</dbReference>
<dbReference type="PANTHER" id="PTHR46193:SF10">
    <property type="entry name" value="6-PHOSPHOGLUCONATE PHOSPHATASE"/>
    <property type="match status" value="1"/>
</dbReference>
<dbReference type="Pfam" id="PF00702">
    <property type="entry name" value="Hydrolase"/>
    <property type="match status" value="1"/>
</dbReference>
<dbReference type="GO" id="GO:0046872">
    <property type="term" value="F:metal ion binding"/>
    <property type="evidence" value="ECO:0007669"/>
    <property type="project" value="UniProtKB-KW"/>
</dbReference>